<evidence type="ECO:0008006" key="3">
    <source>
        <dbReference type="Google" id="ProtNLM"/>
    </source>
</evidence>
<accession>A0ABT9MK51</accession>
<sequence>MPPAPPPAPRLPAASSPAADDQLVLPVVPPGTRPPTFVDRVDVNAATAEELAVLPGIDLAGAARAVDLRELGGPFADVDEFATAAGVDLREHPRLPNLLACHKPQKPYRRDTPYLPDARILDV</sequence>
<dbReference type="Proteomes" id="UP001240984">
    <property type="component" value="Unassembled WGS sequence"/>
</dbReference>
<dbReference type="RefSeq" id="WP_306826726.1">
    <property type="nucleotide sequence ID" value="NZ_JAUSRA010000001.1"/>
</dbReference>
<dbReference type="SUPFAM" id="SSF47781">
    <property type="entry name" value="RuvA domain 2-like"/>
    <property type="match status" value="1"/>
</dbReference>
<organism evidence="1 2">
    <name type="scientific">Catenuloplanes nepalensis</name>
    <dbReference type="NCBI Taxonomy" id="587533"/>
    <lineage>
        <taxon>Bacteria</taxon>
        <taxon>Bacillati</taxon>
        <taxon>Actinomycetota</taxon>
        <taxon>Actinomycetes</taxon>
        <taxon>Micromonosporales</taxon>
        <taxon>Micromonosporaceae</taxon>
        <taxon>Catenuloplanes</taxon>
    </lineage>
</organism>
<dbReference type="EMBL" id="JAUSRA010000001">
    <property type="protein sequence ID" value="MDP9791799.1"/>
    <property type="molecule type" value="Genomic_DNA"/>
</dbReference>
<protein>
    <recommendedName>
        <fullName evidence="3">Helix-hairpin-helix domain-containing protein</fullName>
    </recommendedName>
</protein>
<dbReference type="Pfam" id="PF12836">
    <property type="entry name" value="HHH_3"/>
    <property type="match status" value="1"/>
</dbReference>
<keyword evidence="2" id="KW-1185">Reference proteome</keyword>
<gene>
    <name evidence="1" type="ORF">J2S43_000311</name>
</gene>
<evidence type="ECO:0000313" key="2">
    <source>
        <dbReference type="Proteomes" id="UP001240984"/>
    </source>
</evidence>
<name>A0ABT9MK51_9ACTN</name>
<dbReference type="InterPro" id="IPR010994">
    <property type="entry name" value="RuvA_2-like"/>
</dbReference>
<evidence type="ECO:0000313" key="1">
    <source>
        <dbReference type="EMBL" id="MDP9791799.1"/>
    </source>
</evidence>
<proteinExistence type="predicted"/>
<comment type="caution">
    <text evidence="1">The sequence shown here is derived from an EMBL/GenBank/DDBJ whole genome shotgun (WGS) entry which is preliminary data.</text>
</comment>
<reference evidence="1 2" key="1">
    <citation type="submission" date="2023-07" db="EMBL/GenBank/DDBJ databases">
        <title>Sequencing the genomes of 1000 actinobacteria strains.</title>
        <authorList>
            <person name="Klenk H.-P."/>
        </authorList>
    </citation>
    <scope>NUCLEOTIDE SEQUENCE [LARGE SCALE GENOMIC DNA]</scope>
    <source>
        <strain evidence="1 2">DSM 44710</strain>
    </source>
</reference>
<dbReference type="Gene3D" id="1.10.150.320">
    <property type="entry name" value="Photosystem II 12 kDa extrinsic protein"/>
    <property type="match status" value="1"/>
</dbReference>